<feature type="region of interest" description="Disordered" evidence="1">
    <location>
        <begin position="30"/>
        <end position="60"/>
    </location>
</feature>
<gene>
    <name evidence="3" type="ORF">A6E01_17000</name>
</gene>
<name>A0AAN0XYA4_9VIBR</name>
<dbReference type="RefSeq" id="WP_065210799.1">
    <property type="nucleotide sequence ID" value="NZ_CP016178.1"/>
</dbReference>
<reference evidence="3 4" key="1">
    <citation type="submission" date="2016-06" db="EMBL/GenBank/DDBJ databases">
        <title>Adaptive Radiation by Waves of Gene Transfer Leads to Fine-Scale Resource Partitioning in Marine Microbes.</title>
        <authorList>
            <person name="Hehemann J.-H."/>
            <person name="Arevalo P."/>
            <person name="Datta M.S."/>
            <person name="Yu X."/>
            <person name="Corzett C."/>
            <person name="Henschel A."/>
            <person name="Preheim S.P."/>
            <person name="Timberlake S."/>
            <person name="Alm E.J."/>
            <person name="Polz M.F."/>
        </authorList>
    </citation>
    <scope>NUCLEOTIDE SEQUENCE [LARGE SCALE GENOMIC DNA]</scope>
    <source>
        <strain evidence="3 4">FF50</strain>
    </source>
</reference>
<evidence type="ECO:0000256" key="1">
    <source>
        <dbReference type="SAM" id="MobiDB-lite"/>
    </source>
</evidence>
<keyword evidence="2" id="KW-0732">Signal</keyword>
<dbReference type="AlphaFoldDB" id="A0AAN0XYA4"/>
<evidence type="ECO:0000256" key="2">
    <source>
        <dbReference type="SAM" id="SignalP"/>
    </source>
</evidence>
<evidence type="ECO:0000313" key="4">
    <source>
        <dbReference type="Proteomes" id="UP000092018"/>
    </source>
</evidence>
<evidence type="ECO:0000313" key="3">
    <source>
        <dbReference type="EMBL" id="ANO34885.1"/>
    </source>
</evidence>
<dbReference type="EMBL" id="CP016178">
    <property type="protein sequence ID" value="ANO34885.1"/>
    <property type="molecule type" value="Genomic_DNA"/>
</dbReference>
<dbReference type="KEGG" id="vbr:A6E01_17000"/>
<organism evidence="3 4">
    <name type="scientific">Vibrio breoganii</name>
    <dbReference type="NCBI Taxonomy" id="553239"/>
    <lineage>
        <taxon>Bacteria</taxon>
        <taxon>Pseudomonadati</taxon>
        <taxon>Pseudomonadota</taxon>
        <taxon>Gammaproteobacteria</taxon>
        <taxon>Vibrionales</taxon>
        <taxon>Vibrionaceae</taxon>
        <taxon>Vibrio</taxon>
    </lineage>
</organism>
<feature type="signal peptide" evidence="2">
    <location>
        <begin position="1"/>
        <end position="23"/>
    </location>
</feature>
<sequence>MSKFWLAAFASLLALGMSGSVLADGAEEVHDNPGVVQGSNGHNNHQGNGNGHHDDDDDDDHSNYECGTSCTESTQIVLKGRIPCICDITLPSATKVRLFKSRQLTRGGSISDVEVGNFSASCNTGGVHLKIASANGALKNIDVADTYIDYKVDVGGIDTFAANTGGTEKYKTWSFMGAQATQVNGATMLKVTDLGAVNGKTAGRYRDVLTVTVSGLPF</sequence>
<feature type="chain" id="PRO_5042990089" description="Spore coat protein U domain-containing protein" evidence="2">
    <location>
        <begin position="24"/>
        <end position="218"/>
    </location>
</feature>
<evidence type="ECO:0008006" key="5">
    <source>
        <dbReference type="Google" id="ProtNLM"/>
    </source>
</evidence>
<dbReference type="Proteomes" id="UP000092018">
    <property type="component" value="Chromosome 2"/>
</dbReference>
<feature type="compositionally biased region" description="Low complexity" evidence="1">
    <location>
        <begin position="37"/>
        <end position="47"/>
    </location>
</feature>
<accession>A0AAN0XYA4</accession>
<protein>
    <recommendedName>
        <fullName evidence="5">Spore coat protein U domain-containing protein</fullName>
    </recommendedName>
</protein>
<proteinExistence type="predicted"/>